<dbReference type="InterPro" id="IPR029510">
    <property type="entry name" value="Ald_DH_CS_GLU"/>
</dbReference>
<dbReference type="Pfam" id="PF00171">
    <property type="entry name" value="Aldedh"/>
    <property type="match status" value="1"/>
</dbReference>
<gene>
    <name evidence="5" type="ORF">SMD27_21880</name>
</gene>
<feature type="active site" evidence="2">
    <location>
        <position position="253"/>
    </location>
</feature>
<evidence type="ECO:0000313" key="5">
    <source>
        <dbReference type="EMBL" id="MDY0885506.1"/>
    </source>
</evidence>
<dbReference type="InterPro" id="IPR016163">
    <property type="entry name" value="Ald_DH_C"/>
</dbReference>
<comment type="caution">
    <text evidence="5">The sequence shown here is derived from an EMBL/GenBank/DDBJ whole genome shotgun (WGS) entry which is preliminary data.</text>
</comment>
<feature type="domain" description="Aldehyde dehydrogenase" evidence="4">
    <location>
        <begin position="21"/>
        <end position="478"/>
    </location>
</feature>
<evidence type="ECO:0000256" key="2">
    <source>
        <dbReference type="PROSITE-ProRule" id="PRU10007"/>
    </source>
</evidence>
<reference evidence="5 6" key="1">
    <citation type="journal article" date="2016" name="Antonie Van Leeuwenhoek">
        <title>Dongia soli sp. nov., isolated from soil from Dokdo, Korea.</title>
        <authorList>
            <person name="Kim D.U."/>
            <person name="Lee H."/>
            <person name="Kim H."/>
            <person name="Kim S.G."/>
            <person name="Ka J.O."/>
        </authorList>
    </citation>
    <scope>NUCLEOTIDE SEQUENCE [LARGE SCALE GENOMIC DNA]</scope>
    <source>
        <strain evidence="5 6">D78</strain>
    </source>
</reference>
<protein>
    <submittedName>
        <fullName evidence="5">Aldehyde dehydrogenase</fullName>
    </submittedName>
</protein>
<dbReference type="InterPro" id="IPR016160">
    <property type="entry name" value="Ald_DH_CS_CYS"/>
</dbReference>
<dbReference type="Proteomes" id="UP001279642">
    <property type="component" value="Unassembled WGS sequence"/>
</dbReference>
<proteinExistence type="inferred from homology"/>
<evidence type="ECO:0000259" key="4">
    <source>
        <dbReference type="Pfam" id="PF00171"/>
    </source>
</evidence>
<dbReference type="InterPro" id="IPR016161">
    <property type="entry name" value="Ald_DH/histidinol_DH"/>
</dbReference>
<dbReference type="CDD" id="cd07114">
    <property type="entry name" value="ALDH_DhaS"/>
    <property type="match status" value="1"/>
</dbReference>
<name>A0ABU5EGZ8_9PROT</name>
<dbReference type="EMBL" id="JAXCLW010000010">
    <property type="protein sequence ID" value="MDY0885506.1"/>
    <property type="molecule type" value="Genomic_DNA"/>
</dbReference>
<dbReference type="PANTHER" id="PTHR11699">
    <property type="entry name" value="ALDEHYDE DEHYDROGENASE-RELATED"/>
    <property type="match status" value="1"/>
</dbReference>
<keyword evidence="6" id="KW-1185">Reference proteome</keyword>
<organism evidence="5 6">
    <name type="scientific">Dongia soli</name>
    <dbReference type="NCBI Taxonomy" id="600628"/>
    <lineage>
        <taxon>Bacteria</taxon>
        <taxon>Pseudomonadati</taxon>
        <taxon>Pseudomonadota</taxon>
        <taxon>Alphaproteobacteria</taxon>
        <taxon>Rhodospirillales</taxon>
        <taxon>Dongiaceae</taxon>
        <taxon>Dongia</taxon>
    </lineage>
</organism>
<keyword evidence="1 3" id="KW-0560">Oxidoreductase</keyword>
<comment type="similarity">
    <text evidence="3">Belongs to the aldehyde dehydrogenase family.</text>
</comment>
<dbReference type="SUPFAM" id="SSF53720">
    <property type="entry name" value="ALDH-like"/>
    <property type="match status" value="1"/>
</dbReference>
<evidence type="ECO:0000256" key="1">
    <source>
        <dbReference type="ARBA" id="ARBA00023002"/>
    </source>
</evidence>
<dbReference type="RefSeq" id="WP_320510580.1">
    <property type="nucleotide sequence ID" value="NZ_JAXCLW010000010.1"/>
</dbReference>
<dbReference type="Gene3D" id="3.40.605.10">
    <property type="entry name" value="Aldehyde Dehydrogenase, Chain A, domain 1"/>
    <property type="match status" value="1"/>
</dbReference>
<dbReference type="InterPro" id="IPR016162">
    <property type="entry name" value="Ald_DH_N"/>
</dbReference>
<dbReference type="InterPro" id="IPR015590">
    <property type="entry name" value="Aldehyde_DH_dom"/>
</dbReference>
<dbReference type="PROSITE" id="PS00070">
    <property type="entry name" value="ALDEHYDE_DEHYDR_CYS"/>
    <property type="match status" value="1"/>
</dbReference>
<evidence type="ECO:0000256" key="3">
    <source>
        <dbReference type="RuleBase" id="RU003345"/>
    </source>
</evidence>
<dbReference type="Gene3D" id="3.40.309.10">
    <property type="entry name" value="Aldehyde Dehydrogenase, Chain A, domain 2"/>
    <property type="match status" value="1"/>
</dbReference>
<evidence type="ECO:0000313" key="6">
    <source>
        <dbReference type="Proteomes" id="UP001279642"/>
    </source>
</evidence>
<dbReference type="PROSITE" id="PS00687">
    <property type="entry name" value="ALDEHYDE_DEHYDR_GLU"/>
    <property type="match status" value="1"/>
</dbReference>
<sequence>MSEITSYRMFIDGAGCDAADGATLESVNPATGDVWCRFPNAGAADVDRAVKAAHRAMTKGPWSTMTATQRGKLLFRLADLITEQADKIAEVETRDTGKLIRETKAQIRYVADYFRYFGGAADKLEGSTLPIDKPDLFVMTVREPIGVVAAVVPWNSQLMLSAVKIGPALATGNSVVLKASEHGPTPLIELVRLCHEAGFPAGSINVVTGLGDPCGKTLTSHPLVARIAFTGGPSTARHVIRNSAENFATVSLELGGKSPMLVFEDADLDSAANGIVAGNFGATGQSCVAGTRVFIQDKVFDQVLEKVAARASSIRIGDPLDTQSEMGPLATKAQLDHVEAAVAASVQEGAKLITGGQRPSGFGKGWYYQPTILACPGQHITSMRQELFGPVLSAIRFKDEADAIAMANETEFGLAAGIFSRDGARSLRVMRQLRAGIVWINTYRAVSPMAPFGGYKNSGSGREAGMESLLDYTRVKTVWINTGTEPMGDPFIMR</sequence>
<accession>A0ABU5EGZ8</accession>